<comment type="catalytic activity">
    <reaction evidence="1">
        <text>(7,8-dihydropterin-6-yl)methyl diphosphate + 4-aminobenzoate = 7,8-dihydropteroate + diphosphate</text>
        <dbReference type="Rhea" id="RHEA:19949"/>
        <dbReference type="ChEBI" id="CHEBI:17836"/>
        <dbReference type="ChEBI" id="CHEBI:17839"/>
        <dbReference type="ChEBI" id="CHEBI:33019"/>
        <dbReference type="ChEBI" id="CHEBI:72950"/>
        <dbReference type="EC" id="2.5.1.15"/>
    </reaction>
</comment>
<dbReference type="EMBL" id="JAUEOZ010000001">
    <property type="protein sequence ID" value="MDN2480316.1"/>
    <property type="molecule type" value="Genomic_DNA"/>
</dbReference>
<feature type="domain" description="Pterin-binding" evidence="10">
    <location>
        <begin position="15"/>
        <end position="268"/>
    </location>
</feature>
<dbReference type="GO" id="GO:0004156">
    <property type="term" value="F:dihydropteroate synthase activity"/>
    <property type="evidence" value="ECO:0007669"/>
    <property type="project" value="UniProtKB-EC"/>
</dbReference>
<dbReference type="PROSITE" id="PS00793">
    <property type="entry name" value="DHPS_2"/>
    <property type="match status" value="1"/>
</dbReference>
<evidence type="ECO:0000256" key="2">
    <source>
        <dbReference type="ARBA" id="ARBA00001946"/>
    </source>
</evidence>
<comment type="cofactor">
    <cofactor evidence="2 9">
        <name>Mg(2+)</name>
        <dbReference type="ChEBI" id="CHEBI:18420"/>
    </cofactor>
</comment>
<evidence type="ECO:0000256" key="6">
    <source>
        <dbReference type="ARBA" id="ARBA00022723"/>
    </source>
</evidence>
<comment type="function">
    <text evidence="9">Catalyzes the condensation of para-aminobenzoate (pABA) with 6-hydroxymethyl-7,8-dihydropterin diphosphate (DHPt-PP) to form 7,8-dihydropteroate (H2Pte), the immediate precursor of folate derivatives.</text>
</comment>
<dbReference type="InterPro" id="IPR000489">
    <property type="entry name" value="Pterin-binding_dom"/>
</dbReference>
<dbReference type="EC" id="2.5.1.15" evidence="4 9"/>
<organism evidence="11 12">
    <name type="scientific">Vibrio agarivorans</name>
    <dbReference type="NCBI Taxonomy" id="153622"/>
    <lineage>
        <taxon>Bacteria</taxon>
        <taxon>Pseudomonadati</taxon>
        <taxon>Pseudomonadota</taxon>
        <taxon>Gammaproteobacteria</taxon>
        <taxon>Vibrionales</taxon>
        <taxon>Vibrionaceae</taxon>
        <taxon>Vibrio</taxon>
    </lineage>
</organism>
<evidence type="ECO:0000256" key="9">
    <source>
        <dbReference type="RuleBase" id="RU361205"/>
    </source>
</evidence>
<dbReference type="PROSITE" id="PS00792">
    <property type="entry name" value="DHPS_1"/>
    <property type="match status" value="1"/>
</dbReference>
<dbReference type="CDD" id="cd00739">
    <property type="entry name" value="DHPS"/>
    <property type="match status" value="1"/>
</dbReference>
<reference evidence="11" key="1">
    <citation type="submission" date="2024-05" db="EMBL/GenBank/DDBJ databases">
        <title>Genome Sequences of Four Agar- Degrading Marine Bacteria.</title>
        <authorList>
            <person name="Phillips E.K."/>
            <person name="Shaffer J.C."/>
            <person name="Henson M.W."/>
            <person name="Temperton B."/>
            <person name="Thrash C.J."/>
            <person name="Martin M.O."/>
        </authorList>
    </citation>
    <scope>NUCLEOTIDE SEQUENCE</scope>
    <source>
        <strain evidence="11">EKP203</strain>
    </source>
</reference>
<evidence type="ECO:0000256" key="1">
    <source>
        <dbReference type="ARBA" id="ARBA00000012"/>
    </source>
</evidence>
<dbReference type="Pfam" id="PF00809">
    <property type="entry name" value="Pterin_bind"/>
    <property type="match status" value="1"/>
</dbReference>
<dbReference type="InterPro" id="IPR006390">
    <property type="entry name" value="DHP_synth_dom"/>
</dbReference>
<gene>
    <name evidence="11" type="primary">folP</name>
    <name evidence="11" type="ORF">QWJ08_02750</name>
</gene>
<dbReference type="SUPFAM" id="SSF51717">
    <property type="entry name" value="Dihydropteroate synthetase-like"/>
    <property type="match status" value="1"/>
</dbReference>
<keyword evidence="5 9" id="KW-0808">Transferase</keyword>
<evidence type="ECO:0000256" key="4">
    <source>
        <dbReference type="ARBA" id="ARBA00012458"/>
    </source>
</evidence>
<dbReference type="Proteomes" id="UP001169719">
    <property type="component" value="Unassembled WGS sequence"/>
</dbReference>
<evidence type="ECO:0000256" key="7">
    <source>
        <dbReference type="ARBA" id="ARBA00022842"/>
    </source>
</evidence>
<evidence type="ECO:0000256" key="3">
    <source>
        <dbReference type="ARBA" id="ARBA00004763"/>
    </source>
</evidence>
<evidence type="ECO:0000256" key="5">
    <source>
        <dbReference type="ARBA" id="ARBA00022679"/>
    </source>
</evidence>
<dbReference type="PANTHER" id="PTHR20941:SF1">
    <property type="entry name" value="FOLIC ACID SYNTHESIS PROTEIN FOL1"/>
    <property type="match status" value="1"/>
</dbReference>
<dbReference type="InterPro" id="IPR011005">
    <property type="entry name" value="Dihydropteroate_synth-like_sf"/>
</dbReference>
<comment type="caution">
    <text evidence="11">The sequence shown here is derived from an EMBL/GenBank/DDBJ whole genome shotgun (WGS) entry which is preliminary data.</text>
</comment>
<evidence type="ECO:0000259" key="10">
    <source>
        <dbReference type="PROSITE" id="PS50972"/>
    </source>
</evidence>
<proteinExistence type="inferred from homology"/>
<comment type="pathway">
    <text evidence="3 9">Cofactor biosynthesis; tetrahydrofolate biosynthesis; 7,8-dihydrofolate from 2-amino-4-hydroxy-6-hydroxymethyl-7,8-dihydropteridine diphosphate and 4-aminobenzoate: step 1/2.</text>
</comment>
<dbReference type="NCBIfam" id="TIGR01496">
    <property type="entry name" value="DHPS"/>
    <property type="match status" value="1"/>
</dbReference>
<keyword evidence="7 9" id="KW-0460">Magnesium</keyword>
<evidence type="ECO:0000313" key="12">
    <source>
        <dbReference type="Proteomes" id="UP001169719"/>
    </source>
</evidence>
<protein>
    <recommendedName>
        <fullName evidence="4 9">Dihydropteroate synthase</fullName>
        <shortName evidence="9">DHPS</shortName>
        <ecNumber evidence="4 9">2.5.1.15</ecNumber>
    </recommendedName>
    <alternativeName>
        <fullName evidence="9">Dihydropteroate pyrophosphorylase</fullName>
    </alternativeName>
</protein>
<keyword evidence="8 9" id="KW-0289">Folate biosynthesis</keyword>
<dbReference type="RefSeq" id="WP_289960582.1">
    <property type="nucleotide sequence ID" value="NZ_JAUEOZ010000001.1"/>
</dbReference>
<dbReference type="InterPro" id="IPR045031">
    <property type="entry name" value="DHP_synth-like"/>
</dbReference>
<dbReference type="PROSITE" id="PS50972">
    <property type="entry name" value="PTERIN_BINDING"/>
    <property type="match status" value="1"/>
</dbReference>
<dbReference type="PANTHER" id="PTHR20941">
    <property type="entry name" value="FOLATE SYNTHESIS PROTEINS"/>
    <property type="match status" value="1"/>
</dbReference>
<comment type="similarity">
    <text evidence="9">Belongs to the DHPS family.</text>
</comment>
<name>A0ABT7XX18_9VIBR</name>
<sequence>MFIHSKNKQLDLSTPRVMGILNVTPDSFSDGGQFNSLDAALTQAQSMIDAGVSIIDIGGESTRPGAPEVSLHDELQRVIPAIIAIRERFPDVWISIDTSKAEVMKQALDSGADLINDVRALQEPGALEIAAEYQVPVCLMHMQGQPRTMQHAPQYDDLLDDVQAFLNERVAACEAVGLTKDKLILDPGFGFGKTLEHNYQLLAQLDKFHQLGLPILAGMSRKSMIFKLLDKTPAESVNGSVVCATIAAMKGAQIIRVHDVNETIEAMKIVAMLEQNAN</sequence>
<evidence type="ECO:0000256" key="8">
    <source>
        <dbReference type="ARBA" id="ARBA00022909"/>
    </source>
</evidence>
<keyword evidence="6 9" id="KW-0479">Metal-binding</keyword>
<keyword evidence="12" id="KW-1185">Reference proteome</keyword>
<accession>A0ABT7XX18</accession>
<evidence type="ECO:0000313" key="11">
    <source>
        <dbReference type="EMBL" id="MDN2480316.1"/>
    </source>
</evidence>
<dbReference type="Gene3D" id="3.20.20.20">
    <property type="entry name" value="Dihydropteroate synthase-like"/>
    <property type="match status" value="1"/>
</dbReference>